<dbReference type="Proteomes" id="UP001163603">
    <property type="component" value="Chromosome 4"/>
</dbReference>
<protein>
    <submittedName>
        <fullName evidence="1">Uncharacterized protein</fullName>
    </submittedName>
</protein>
<gene>
    <name evidence="1" type="ORF">Pint_18302</name>
</gene>
<name>A0ACC0YXX9_9ROSI</name>
<sequence length="101" mass="11366">MSSPDGCVFQIENVAKAVDNNGTVTGIKCKDEIVMGVEMLIASKSYNRRIHPVHRHFGMVLSRSCLDLIFCSLIFLLVISMFSLTFLCFICIFLACEIDRQ</sequence>
<dbReference type="EMBL" id="CM047739">
    <property type="protein sequence ID" value="KAJ0042332.1"/>
    <property type="molecule type" value="Genomic_DNA"/>
</dbReference>
<evidence type="ECO:0000313" key="2">
    <source>
        <dbReference type="Proteomes" id="UP001163603"/>
    </source>
</evidence>
<reference evidence="2" key="1">
    <citation type="journal article" date="2023" name="G3 (Bethesda)">
        <title>Genome assembly and association tests identify interacting loci associated with vigor, precocity, and sex in interspecific pistachio rootstocks.</title>
        <authorList>
            <person name="Palmer W."/>
            <person name="Jacygrad E."/>
            <person name="Sagayaradj S."/>
            <person name="Cavanaugh K."/>
            <person name="Han R."/>
            <person name="Bertier L."/>
            <person name="Beede B."/>
            <person name="Kafkas S."/>
            <person name="Golino D."/>
            <person name="Preece J."/>
            <person name="Michelmore R."/>
        </authorList>
    </citation>
    <scope>NUCLEOTIDE SEQUENCE [LARGE SCALE GENOMIC DNA]</scope>
</reference>
<proteinExistence type="predicted"/>
<comment type="caution">
    <text evidence="1">The sequence shown here is derived from an EMBL/GenBank/DDBJ whole genome shotgun (WGS) entry which is preliminary data.</text>
</comment>
<organism evidence="1 2">
    <name type="scientific">Pistacia integerrima</name>
    <dbReference type="NCBI Taxonomy" id="434235"/>
    <lineage>
        <taxon>Eukaryota</taxon>
        <taxon>Viridiplantae</taxon>
        <taxon>Streptophyta</taxon>
        <taxon>Embryophyta</taxon>
        <taxon>Tracheophyta</taxon>
        <taxon>Spermatophyta</taxon>
        <taxon>Magnoliopsida</taxon>
        <taxon>eudicotyledons</taxon>
        <taxon>Gunneridae</taxon>
        <taxon>Pentapetalae</taxon>
        <taxon>rosids</taxon>
        <taxon>malvids</taxon>
        <taxon>Sapindales</taxon>
        <taxon>Anacardiaceae</taxon>
        <taxon>Pistacia</taxon>
    </lineage>
</organism>
<accession>A0ACC0YXX9</accession>
<keyword evidence="2" id="KW-1185">Reference proteome</keyword>
<evidence type="ECO:0000313" key="1">
    <source>
        <dbReference type="EMBL" id="KAJ0042332.1"/>
    </source>
</evidence>